<dbReference type="EC" id="3.6.4.13" evidence="11"/>
<dbReference type="GO" id="GO:0003724">
    <property type="term" value="F:RNA helicase activity"/>
    <property type="evidence" value="ECO:0007669"/>
    <property type="project" value="UniProtKB-EC"/>
</dbReference>
<dbReference type="SUPFAM" id="SSF52540">
    <property type="entry name" value="P-loop containing nucleoside triphosphate hydrolases"/>
    <property type="match status" value="2"/>
</dbReference>
<dbReference type="SMART" id="SM00490">
    <property type="entry name" value="HELICc"/>
    <property type="match status" value="1"/>
</dbReference>
<feature type="short sequence motif" description="Q motif" evidence="10">
    <location>
        <begin position="114"/>
        <end position="143"/>
    </location>
</feature>
<dbReference type="InterPro" id="IPR027417">
    <property type="entry name" value="P-loop_NTPase"/>
</dbReference>
<evidence type="ECO:0000256" key="8">
    <source>
        <dbReference type="ARBA" id="ARBA00022884"/>
    </source>
</evidence>
<evidence type="ECO:0000313" key="17">
    <source>
        <dbReference type="Proteomes" id="UP001360560"/>
    </source>
</evidence>
<evidence type="ECO:0000256" key="9">
    <source>
        <dbReference type="ARBA" id="ARBA00023242"/>
    </source>
</evidence>
<feature type="region of interest" description="Disordered" evidence="12">
    <location>
        <begin position="683"/>
        <end position="715"/>
    </location>
</feature>
<dbReference type="CDD" id="cd17949">
    <property type="entry name" value="DEADc_DDX31"/>
    <property type="match status" value="1"/>
</dbReference>
<dbReference type="EMBL" id="BTFZ01000002">
    <property type="protein sequence ID" value="GMM34144.1"/>
    <property type="molecule type" value="Genomic_DNA"/>
</dbReference>
<comment type="subcellular location">
    <subcellularLocation>
        <location evidence="1">Nucleus</location>
        <location evidence="1">Nucleolus</location>
    </subcellularLocation>
</comment>
<comment type="domain">
    <text evidence="11">The Q motif is unique to and characteristic of the DEAD box family of RNA helicases and controls ATP binding and hydrolysis.</text>
</comment>
<dbReference type="SMART" id="SM01178">
    <property type="entry name" value="DUF4217"/>
    <property type="match status" value="1"/>
</dbReference>
<dbReference type="Gene3D" id="3.40.50.300">
    <property type="entry name" value="P-loop containing nucleotide triphosphate hydrolases"/>
    <property type="match status" value="2"/>
</dbReference>
<evidence type="ECO:0000259" key="14">
    <source>
        <dbReference type="PROSITE" id="PS51194"/>
    </source>
</evidence>
<feature type="domain" description="Helicase ATP-binding" evidence="13">
    <location>
        <begin position="147"/>
        <end position="345"/>
    </location>
</feature>
<comment type="caution">
    <text evidence="16">The sequence shown here is derived from an EMBL/GenBank/DDBJ whole genome shotgun (WGS) entry which is preliminary data.</text>
</comment>
<evidence type="ECO:0000256" key="5">
    <source>
        <dbReference type="ARBA" id="ARBA00022801"/>
    </source>
</evidence>
<dbReference type="PROSITE" id="PS51192">
    <property type="entry name" value="HELICASE_ATP_BIND_1"/>
    <property type="match status" value="1"/>
</dbReference>
<feature type="domain" description="DEAD-box RNA helicase Q" evidence="15">
    <location>
        <begin position="114"/>
        <end position="143"/>
    </location>
</feature>
<evidence type="ECO:0000313" key="16">
    <source>
        <dbReference type="EMBL" id="GMM34144.1"/>
    </source>
</evidence>
<keyword evidence="6 11" id="KW-0347">Helicase</keyword>
<dbReference type="GeneID" id="90072123"/>
<dbReference type="InterPro" id="IPR025313">
    <property type="entry name" value="SPB4-like_CTE"/>
</dbReference>
<feature type="domain" description="Helicase C-terminal" evidence="14">
    <location>
        <begin position="453"/>
        <end position="614"/>
    </location>
</feature>
<dbReference type="SMART" id="SM00487">
    <property type="entry name" value="DEXDc"/>
    <property type="match status" value="1"/>
</dbReference>
<feature type="compositionally biased region" description="Basic and acidic residues" evidence="12">
    <location>
        <begin position="698"/>
        <end position="713"/>
    </location>
</feature>
<dbReference type="GO" id="GO:0005524">
    <property type="term" value="F:ATP binding"/>
    <property type="evidence" value="ECO:0007669"/>
    <property type="project" value="UniProtKB-UniRule"/>
</dbReference>
<evidence type="ECO:0000256" key="11">
    <source>
        <dbReference type="RuleBase" id="RU365068"/>
    </source>
</evidence>
<dbReference type="InterPro" id="IPR014001">
    <property type="entry name" value="Helicase_ATP-bd"/>
</dbReference>
<proteinExistence type="inferred from homology"/>
<dbReference type="GO" id="GO:0005730">
    <property type="term" value="C:nucleolus"/>
    <property type="evidence" value="ECO:0007669"/>
    <property type="project" value="UniProtKB-SubCell"/>
</dbReference>
<dbReference type="Pfam" id="PF00271">
    <property type="entry name" value="Helicase_C"/>
    <property type="match status" value="1"/>
</dbReference>
<comment type="function">
    <text evidence="11">RNA helicase.</text>
</comment>
<comment type="similarity">
    <text evidence="11">Belongs to the DEAD box helicase family.</text>
</comment>
<keyword evidence="3" id="KW-0698">rRNA processing</keyword>
<sequence>MSEDDGLLLNFSTEPAVVSNAPQNRTAKEGPRKKKNPEKKKLTTSYSRPISKRRLLEEGQEDTPESKRARNDAIDKNTFVSSLFSSNGESSTNKNNSNSVQLDPSNAPLTGSGVTFASLGIDEKLSGYLEEKLNFKTPTKIQRLVIPTLLKAQQDLFIQAQTGSGKTLSFSLPIFNTLMSLSTPVSRESGLFAIILAPSRELALQIYSVLEQLNKRYVKIVPGIVIGGEKKKSEKARLRKGVNILVSTPGRLLDHLNSTKNLHENLSLVRWLILDEGDKLMELGFEETLTNIIKIIESATGSKLTHTNREYPELPRRRINVLCSATIKSNVKKLGEISLNNPQLITSGKETNPGNVVEFPDESNATVPDQLTQDILVVPPKLRLVSLAGVLKNITNVKTSGSRTIVFLSCADSVDFHFDVFTRDGKALLSSKGGARRFVKSRFRAPKPTPSEDKDDKKKEAKKPLPPTEPSEVDMVDSAMSAPTLNPNTTIYKLHGMLPQHIRTATLQHFTKSDTSDNQHSILFCTDVASRGLDLPLISTVIEYDPSFALDDHLHRVGRTARAGKAGRSVLFLLPGDEENYIKRLESHHTSGFNILNYEKVLKESFEDEEKKKKWDVEATTWHLNVERWLLEDQSCLAKAEQAFSSHIRAYATHLSSERDCFNLRSLHLGHLAKSFGLRETPKKLGRKYGNGKGKGKSGSEEPKKQKMEDPKKKMLRMAAMAVKSQSSEFNFM</sequence>
<dbReference type="Proteomes" id="UP001360560">
    <property type="component" value="Unassembled WGS sequence"/>
</dbReference>
<protein>
    <recommendedName>
        <fullName evidence="11">ATP-dependent RNA helicase</fullName>
        <ecNumber evidence="11">3.6.4.13</ecNumber>
    </recommendedName>
</protein>
<evidence type="ECO:0000256" key="1">
    <source>
        <dbReference type="ARBA" id="ARBA00004604"/>
    </source>
</evidence>
<evidence type="ECO:0000256" key="12">
    <source>
        <dbReference type="SAM" id="MobiDB-lite"/>
    </source>
</evidence>
<gene>
    <name evidence="16" type="ORF">DASC09_014690</name>
</gene>
<keyword evidence="7 11" id="KW-0067">ATP-binding</keyword>
<dbReference type="PROSITE" id="PS51195">
    <property type="entry name" value="Q_MOTIF"/>
    <property type="match status" value="1"/>
</dbReference>
<evidence type="ECO:0000256" key="10">
    <source>
        <dbReference type="PROSITE-ProRule" id="PRU00552"/>
    </source>
</evidence>
<dbReference type="GO" id="GO:0006364">
    <property type="term" value="P:rRNA processing"/>
    <property type="evidence" value="ECO:0007669"/>
    <property type="project" value="UniProtKB-KW"/>
</dbReference>
<dbReference type="InterPro" id="IPR011545">
    <property type="entry name" value="DEAD/DEAH_box_helicase_dom"/>
</dbReference>
<dbReference type="InterPro" id="IPR014014">
    <property type="entry name" value="RNA_helicase_DEAD_Q_motif"/>
</dbReference>
<feature type="region of interest" description="Disordered" evidence="12">
    <location>
        <begin position="439"/>
        <end position="474"/>
    </location>
</feature>
<comment type="catalytic activity">
    <reaction evidence="11">
        <text>ATP + H2O = ADP + phosphate + H(+)</text>
        <dbReference type="Rhea" id="RHEA:13065"/>
        <dbReference type="ChEBI" id="CHEBI:15377"/>
        <dbReference type="ChEBI" id="CHEBI:15378"/>
        <dbReference type="ChEBI" id="CHEBI:30616"/>
        <dbReference type="ChEBI" id="CHEBI:43474"/>
        <dbReference type="ChEBI" id="CHEBI:456216"/>
        <dbReference type="EC" id="3.6.4.13"/>
    </reaction>
</comment>
<evidence type="ECO:0000256" key="6">
    <source>
        <dbReference type="ARBA" id="ARBA00022806"/>
    </source>
</evidence>
<keyword evidence="9" id="KW-0539">Nucleus</keyword>
<dbReference type="GO" id="GO:0003723">
    <property type="term" value="F:RNA binding"/>
    <property type="evidence" value="ECO:0007669"/>
    <property type="project" value="UniProtKB-UniRule"/>
</dbReference>
<name>A0AAV5QHK9_9ASCO</name>
<dbReference type="GO" id="GO:0016787">
    <property type="term" value="F:hydrolase activity"/>
    <property type="evidence" value="ECO:0007669"/>
    <property type="project" value="UniProtKB-KW"/>
</dbReference>
<organism evidence="16 17">
    <name type="scientific">Saccharomycopsis crataegensis</name>
    <dbReference type="NCBI Taxonomy" id="43959"/>
    <lineage>
        <taxon>Eukaryota</taxon>
        <taxon>Fungi</taxon>
        <taxon>Dikarya</taxon>
        <taxon>Ascomycota</taxon>
        <taxon>Saccharomycotina</taxon>
        <taxon>Saccharomycetes</taxon>
        <taxon>Saccharomycopsidaceae</taxon>
        <taxon>Saccharomycopsis</taxon>
    </lineage>
</organism>
<keyword evidence="17" id="KW-1185">Reference proteome</keyword>
<evidence type="ECO:0000256" key="4">
    <source>
        <dbReference type="ARBA" id="ARBA00022741"/>
    </source>
</evidence>
<evidence type="ECO:0000259" key="15">
    <source>
        <dbReference type="PROSITE" id="PS51195"/>
    </source>
</evidence>
<evidence type="ECO:0000256" key="3">
    <source>
        <dbReference type="ARBA" id="ARBA00022552"/>
    </source>
</evidence>
<feature type="compositionally biased region" description="Polar residues" evidence="12">
    <location>
        <begin position="78"/>
        <end position="107"/>
    </location>
</feature>
<dbReference type="AlphaFoldDB" id="A0AAV5QHK9"/>
<keyword evidence="2" id="KW-0690">Ribosome biogenesis</keyword>
<evidence type="ECO:0000256" key="2">
    <source>
        <dbReference type="ARBA" id="ARBA00022517"/>
    </source>
</evidence>
<accession>A0AAV5QHK9</accession>
<feature type="compositionally biased region" description="Basic and acidic residues" evidence="12">
    <location>
        <begin position="64"/>
        <end position="75"/>
    </location>
</feature>
<dbReference type="CDD" id="cd18787">
    <property type="entry name" value="SF2_C_DEAD"/>
    <property type="match status" value="1"/>
</dbReference>
<dbReference type="Pfam" id="PF00270">
    <property type="entry name" value="DEAD"/>
    <property type="match status" value="1"/>
</dbReference>
<keyword evidence="5 11" id="KW-0378">Hydrolase</keyword>
<keyword evidence="4 11" id="KW-0547">Nucleotide-binding</keyword>
<reference evidence="16 17" key="1">
    <citation type="journal article" date="2023" name="Elife">
        <title>Identification of key yeast species and microbe-microbe interactions impacting larval growth of Drosophila in the wild.</title>
        <authorList>
            <person name="Mure A."/>
            <person name="Sugiura Y."/>
            <person name="Maeda R."/>
            <person name="Honda K."/>
            <person name="Sakurai N."/>
            <person name="Takahashi Y."/>
            <person name="Watada M."/>
            <person name="Katoh T."/>
            <person name="Gotoh A."/>
            <person name="Gotoh Y."/>
            <person name="Taniguchi I."/>
            <person name="Nakamura K."/>
            <person name="Hayashi T."/>
            <person name="Katayama T."/>
            <person name="Uemura T."/>
            <person name="Hattori Y."/>
        </authorList>
    </citation>
    <scope>NUCLEOTIDE SEQUENCE [LARGE SCALE GENOMIC DNA]</scope>
    <source>
        <strain evidence="16 17">SC-9</strain>
    </source>
</reference>
<keyword evidence="8 11" id="KW-0694">RNA-binding</keyword>
<feature type="compositionally biased region" description="Basic and acidic residues" evidence="12">
    <location>
        <begin position="450"/>
        <end position="463"/>
    </location>
</feature>
<dbReference type="RefSeq" id="XP_064851144.1">
    <property type="nucleotide sequence ID" value="XM_064995072.1"/>
</dbReference>
<dbReference type="InterPro" id="IPR001650">
    <property type="entry name" value="Helicase_C-like"/>
</dbReference>
<evidence type="ECO:0000256" key="7">
    <source>
        <dbReference type="ARBA" id="ARBA00022840"/>
    </source>
</evidence>
<feature type="region of interest" description="Disordered" evidence="12">
    <location>
        <begin position="1"/>
        <end position="107"/>
    </location>
</feature>
<dbReference type="PANTHER" id="PTHR24031">
    <property type="entry name" value="RNA HELICASE"/>
    <property type="match status" value="1"/>
</dbReference>
<dbReference type="Pfam" id="PF13959">
    <property type="entry name" value="CTE_SPB4"/>
    <property type="match status" value="1"/>
</dbReference>
<dbReference type="PROSITE" id="PS51194">
    <property type="entry name" value="HELICASE_CTER"/>
    <property type="match status" value="1"/>
</dbReference>
<evidence type="ECO:0000259" key="13">
    <source>
        <dbReference type="PROSITE" id="PS51192"/>
    </source>
</evidence>